<dbReference type="InterPro" id="IPR006860">
    <property type="entry name" value="FecR"/>
</dbReference>
<protein>
    <submittedName>
        <fullName evidence="3">FecR family protein</fullName>
    </submittedName>
</protein>
<evidence type="ECO:0000259" key="1">
    <source>
        <dbReference type="Pfam" id="PF04773"/>
    </source>
</evidence>
<proteinExistence type="predicted"/>
<dbReference type="Proteomes" id="UP001597215">
    <property type="component" value="Unassembled WGS sequence"/>
</dbReference>
<organism evidence="3 4">
    <name type="scientific">Sphingorhabdus buctiana</name>
    <dbReference type="NCBI Taxonomy" id="1508805"/>
    <lineage>
        <taxon>Bacteria</taxon>
        <taxon>Pseudomonadati</taxon>
        <taxon>Pseudomonadota</taxon>
        <taxon>Alphaproteobacteria</taxon>
        <taxon>Sphingomonadales</taxon>
        <taxon>Sphingomonadaceae</taxon>
        <taxon>Sphingorhabdus</taxon>
    </lineage>
</organism>
<sequence length="312" mass="33851">MMPDNDLLDIALGWHAKLASPQATGSDWAEFTEWLEADPENGAAYDRVALADHAYDEALAIDAQTPVVAQNDNEPEAWYRRKTLFAVAASVALALIAGPLILNNRDLQTIQTGPGENREIALGDGTLVALNGSSKIEIDMEGKRFARLAEGEALFSIKHDPNRPFTVEVDNHTLVDVGTEFNVRQDKDGIEVAVSDGAVEFNPDDAALVVRAGNQVKVARNSAKPILSKTETTSVGGWRKGRLAYSDVPLSRIAADLSRLLGVPVTADPAVSNRRFSGLIQIDGNRDQSMRRMQALLGVTVRRNDKGWVLSN</sequence>
<evidence type="ECO:0000259" key="2">
    <source>
        <dbReference type="Pfam" id="PF16220"/>
    </source>
</evidence>
<keyword evidence="4" id="KW-1185">Reference proteome</keyword>
<gene>
    <name evidence="3" type="ORF">ACFSAG_00390</name>
</gene>
<evidence type="ECO:0000313" key="3">
    <source>
        <dbReference type="EMBL" id="MFD1765300.1"/>
    </source>
</evidence>
<dbReference type="Pfam" id="PF04773">
    <property type="entry name" value="FecR"/>
    <property type="match status" value="1"/>
</dbReference>
<evidence type="ECO:0000313" key="4">
    <source>
        <dbReference type="Proteomes" id="UP001597215"/>
    </source>
</evidence>
<dbReference type="InterPro" id="IPR012373">
    <property type="entry name" value="Ferrdict_sens_TM"/>
</dbReference>
<dbReference type="PANTHER" id="PTHR30273">
    <property type="entry name" value="PERIPLASMIC SIGNAL SENSOR AND SIGMA FACTOR ACTIVATOR FECR-RELATED"/>
    <property type="match status" value="1"/>
</dbReference>
<comment type="caution">
    <text evidence="3">The sequence shown here is derived from an EMBL/GenBank/DDBJ whole genome shotgun (WGS) entry which is preliminary data.</text>
</comment>
<dbReference type="RefSeq" id="WP_381510481.1">
    <property type="nucleotide sequence ID" value="NZ_JBHUEL010000001.1"/>
</dbReference>
<dbReference type="InterPro" id="IPR032623">
    <property type="entry name" value="FecR_N"/>
</dbReference>
<dbReference type="EMBL" id="JBHUEL010000001">
    <property type="protein sequence ID" value="MFD1765300.1"/>
    <property type="molecule type" value="Genomic_DNA"/>
</dbReference>
<name>A0ABW4M973_9SPHN</name>
<feature type="domain" description="FecR N-terminal" evidence="2">
    <location>
        <begin position="11"/>
        <end position="49"/>
    </location>
</feature>
<dbReference type="PIRSF" id="PIRSF018266">
    <property type="entry name" value="FecR"/>
    <property type="match status" value="1"/>
</dbReference>
<reference evidence="4" key="1">
    <citation type="journal article" date="2019" name="Int. J. Syst. Evol. Microbiol.">
        <title>The Global Catalogue of Microorganisms (GCM) 10K type strain sequencing project: providing services to taxonomists for standard genome sequencing and annotation.</title>
        <authorList>
            <consortium name="The Broad Institute Genomics Platform"/>
            <consortium name="The Broad Institute Genome Sequencing Center for Infectious Disease"/>
            <person name="Wu L."/>
            <person name="Ma J."/>
        </authorList>
    </citation>
    <scope>NUCLEOTIDE SEQUENCE [LARGE SCALE GENOMIC DNA]</scope>
    <source>
        <strain evidence="4">CGMCC 1.12449</strain>
    </source>
</reference>
<feature type="domain" description="FecR protein" evidence="1">
    <location>
        <begin position="109"/>
        <end position="200"/>
    </location>
</feature>
<dbReference type="Gene3D" id="2.60.120.1440">
    <property type="match status" value="1"/>
</dbReference>
<dbReference type="Gene3D" id="3.55.50.30">
    <property type="match status" value="1"/>
</dbReference>
<accession>A0ABW4M973</accession>
<dbReference type="Pfam" id="PF16220">
    <property type="entry name" value="DUF4880"/>
    <property type="match status" value="1"/>
</dbReference>
<dbReference type="PANTHER" id="PTHR30273:SF2">
    <property type="entry name" value="PROTEIN FECR"/>
    <property type="match status" value="1"/>
</dbReference>